<evidence type="ECO:0000256" key="2">
    <source>
        <dbReference type="ARBA" id="ARBA00005833"/>
    </source>
</evidence>
<dbReference type="InterPro" id="IPR036188">
    <property type="entry name" value="FAD/NAD-bd_sf"/>
</dbReference>
<dbReference type="EC" id="1.13.12.3" evidence="3"/>
<evidence type="ECO:0000256" key="1">
    <source>
        <dbReference type="ARBA" id="ARBA00004814"/>
    </source>
</evidence>
<accession>A0ABZ1UVW5</accession>
<comment type="similarity">
    <text evidence="2">Belongs to the tryptophan 2-monooxygenase family.</text>
</comment>
<dbReference type="Gene3D" id="3.50.50.60">
    <property type="entry name" value="FAD/NAD(P)-binding domain"/>
    <property type="match status" value="1"/>
</dbReference>
<dbReference type="SUPFAM" id="SSF51905">
    <property type="entry name" value="FAD/NAD(P)-binding domain"/>
    <property type="match status" value="1"/>
</dbReference>
<comment type="pathway">
    <text evidence="1">Plant hormone metabolism; auxin biosynthesis.</text>
</comment>
<keyword evidence="9" id="KW-1185">Reference proteome</keyword>
<reference evidence="8 9" key="1">
    <citation type="journal article" date="2019" name="Int. J. Syst. Evol. Microbiol.">
        <title>The Draft Whole-Genome Sequence of the Antibiotic Producer Empedobacter haloabium ATCC 31962 Provides Indications for Its Taxonomic Reclassification.</title>
        <authorList>
            <person name="Miess H."/>
            <person name="Arlt P."/>
            <person name="Apel A.K."/>
            <person name="Weber T."/>
            <person name="Nieselt K."/>
            <person name="Hanssen F."/>
            <person name="Czemmel S."/>
            <person name="Nahnsen S."/>
            <person name="Gross H."/>
        </authorList>
    </citation>
    <scope>NUCLEOTIDE SEQUENCE [LARGE SCALE GENOMIC DNA]</scope>
    <source>
        <strain evidence="8 9">ATCC 31962</strain>
    </source>
</reference>
<dbReference type="Pfam" id="PF01593">
    <property type="entry name" value="Amino_oxidase"/>
    <property type="match status" value="1"/>
</dbReference>
<dbReference type="InterPro" id="IPR002937">
    <property type="entry name" value="Amino_oxidase"/>
</dbReference>
<dbReference type="Proteomes" id="UP000321323">
    <property type="component" value="Chromosome"/>
</dbReference>
<evidence type="ECO:0000256" key="3">
    <source>
        <dbReference type="ARBA" id="ARBA00012535"/>
    </source>
</evidence>
<dbReference type="PANTHER" id="PTHR10742">
    <property type="entry name" value="FLAVIN MONOAMINE OXIDASE"/>
    <property type="match status" value="1"/>
</dbReference>
<gene>
    <name evidence="8" type="ORF">E7V67_012745</name>
</gene>
<evidence type="ECO:0000256" key="6">
    <source>
        <dbReference type="ARBA" id="ARBA00047321"/>
    </source>
</evidence>
<protein>
    <recommendedName>
        <fullName evidence="4">Tryptophan 2-monooxygenase</fullName>
        <ecNumber evidence="3">1.13.12.3</ecNumber>
    </recommendedName>
</protein>
<feature type="domain" description="Amine oxidase" evidence="7">
    <location>
        <begin position="15"/>
        <end position="262"/>
    </location>
</feature>
<dbReference type="PANTHER" id="PTHR10742:SF410">
    <property type="entry name" value="LYSINE-SPECIFIC HISTONE DEMETHYLASE 2"/>
    <property type="match status" value="1"/>
</dbReference>
<comment type="catalytic activity">
    <reaction evidence="6">
        <text>L-tryptophan + O2 = indole-3-acetamide + CO2 + H2O</text>
        <dbReference type="Rhea" id="RHEA:16165"/>
        <dbReference type="ChEBI" id="CHEBI:15377"/>
        <dbReference type="ChEBI" id="CHEBI:15379"/>
        <dbReference type="ChEBI" id="CHEBI:16031"/>
        <dbReference type="ChEBI" id="CHEBI:16526"/>
        <dbReference type="ChEBI" id="CHEBI:57912"/>
        <dbReference type="EC" id="1.13.12.3"/>
    </reaction>
</comment>
<evidence type="ECO:0000256" key="4">
    <source>
        <dbReference type="ARBA" id="ARBA00017871"/>
    </source>
</evidence>
<dbReference type="Gene3D" id="3.30.70.1990">
    <property type="match status" value="1"/>
</dbReference>
<dbReference type="Gene3D" id="1.10.405.20">
    <property type="match status" value="1"/>
</dbReference>
<evidence type="ECO:0000259" key="7">
    <source>
        <dbReference type="Pfam" id="PF01593"/>
    </source>
</evidence>
<dbReference type="InterPro" id="IPR050281">
    <property type="entry name" value="Flavin_monoamine_oxidase"/>
</dbReference>
<organism evidence="8 9">
    <name type="scientific">[Empedobacter] haloabium</name>
    <dbReference type="NCBI Taxonomy" id="592317"/>
    <lineage>
        <taxon>Bacteria</taxon>
        <taxon>Pseudomonadati</taxon>
        <taxon>Pseudomonadota</taxon>
        <taxon>Betaproteobacteria</taxon>
        <taxon>Burkholderiales</taxon>
        <taxon>Oxalobacteraceae</taxon>
        <taxon>Telluria group</taxon>
        <taxon>Telluria group incertae sedis</taxon>
    </lineage>
</organism>
<dbReference type="EMBL" id="CP136508">
    <property type="protein sequence ID" value="WUR15931.1"/>
    <property type="molecule type" value="Genomic_DNA"/>
</dbReference>
<keyword evidence="5" id="KW-0073">Auxin biosynthesis</keyword>
<proteinExistence type="inferred from homology"/>
<sequence>MKRSDPIAVVGAGPAGLCAADTLAQLGYANVTVFEANERVGGKVCSVPTPAGIVEMGAVLASSECDLVLGLARRFDIPYAAYPVPQHYLDEHGRRHDAAGFLASRYDAATIARAIAAYADALARCAALNDSDLSSIDGDLQLPFERYAALHGFAPVAELARGALVGFGYGYYDTVPACYYMKLIGWLLRPDGQGGLRPGEFFMFPQGFQGLWEALARELDVRLGTPVTALRRAADGGVRITAGGVEQAYAAAIVAAPLHTAGSFVALSDAERVLFGQLRSHRYVVSAFAASGLATGEFLFLHENEVAARCGHMNAWANRNPALPMYLGWQLAPRAASAQALTALLADDIARQGGRLERVALRQEWDYFPHVDDTALGQRFFERVAALQGDGQVWYVGGALHFETVEHSARQARALVRRAFDRAAHA</sequence>
<evidence type="ECO:0000313" key="8">
    <source>
        <dbReference type="EMBL" id="WUR15931.1"/>
    </source>
</evidence>
<evidence type="ECO:0000256" key="5">
    <source>
        <dbReference type="ARBA" id="ARBA00023070"/>
    </source>
</evidence>
<name>A0ABZ1UVW5_9BURK</name>
<dbReference type="PRINTS" id="PR00419">
    <property type="entry name" value="ADXRDTASE"/>
</dbReference>
<evidence type="ECO:0000313" key="9">
    <source>
        <dbReference type="Proteomes" id="UP000321323"/>
    </source>
</evidence>